<comment type="caution">
    <text evidence="5">The sequence shown here is derived from an EMBL/GenBank/DDBJ whole genome shotgun (WGS) entry which is preliminary data.</text>
</comment>
<accession>A0A413BF51</accession>
<name>A0A413BF51_9FIRM</name>
<gene>
    <name evidence="5" type="ORF">DWV78_09765</name>
</gene>
<feature type="compositionally biased region" description="Polar residues" evidence="4">
    <location>
        <begin position="202"/>
        <end position="211"/>
    </location>
</feature>
<sequence>MKYSIKLNAVNNPDKTVKAFATVTFGDCFKITNIAVVKSQEAEPFVSMPSFKSKERTEHNQPVYKDVCNPITSEFRKELYDDILSLYAEMEQSGKTEVSRDAENAQEPEFRVAVTLFERENSNIRGLARIYFEDCFVVSNVSIIQGKEKEFVAMPSYMVKQNSGKSQYQDVCFPVTKEFREKLYDALMDCYQQERDKAMNQGMEQATSQSMERAESRQPDRNLPFR</sequence>
<dbReference type="SUPFAM" id="SSF160537">
    <property type="entry name" value="SpoVG-like"/>
    <property type="match status" value="2"/>
</dbReference>
<keyword evidence="1" id="KW-0132">Cell division</keyword>
<dbReference type="GO" id="GO:0000917">
    <property type="term" value="P:division septum assembly"/>
    <property type="evidence" value="ECO:0007669"/>
    <property type="project" value="UniProtKB-KW"/>
</dbReference>
<dbReference type="Gene3D" id="3.30.1120.40">
    <property type="entry name" value="Stage V sporulation protein G"/>
    <property type="match status" value="2"/>
</dbReference>
<reference evidence="5 6" key="1">
    <citation type="submission" date="2018-08" db="EMBL/GenBank/DDBJ databases">
        <title>A genome reference for cultivated species of the human gut microbiota.</title>
        <authorList>
            <person name="Zou Y."/>
            <person name="Xue W."/>
            <person name="Luo G."/>
        </authorList>
    </citation>
    <scope>NUCLEOTIDE SEQUENCE [LARGE SCALE GENOMIC DNA]</scope>
    <source>
        <strain evidence="5 6">AF12-8</strain>
    </source>
</reference>
<proteinExistence type="predicted"/>
<organism evidence="5 6">
    <name type="scientific">Agathobacter rectalis</name>
    <dbReference type="NCBI Taxonomy" id="39491"/>
    <lineage>
        <taxon>Bacteria</taxon>
        <taxon>Bacillati</taxon>
        <taxon>Bacillota</taxon>
        <taxon>Clostridia</taxon>
        <taxon>Lachnospirales</taxon>
        <taxon>Lachnospiraceae</taxon>
        <taxon>Agathobacter</taxon>
    </lineage>
</organism>
<evidence type="ECO:0000256" key="1">
    <source>
        <dbReference type="ARBA" id="ARBA00022618"/>
    </source>
</evidence>
<keyword evidence="2" id="KW-0717">Septation</keyword>
<dbReference type="Proteomes" id="UP000286581">
    <property type="component" value="Unassembled WGS sequence"/>
</dbReference>
<evidence type="ECO:0000256" key="2">
    <source>
        <dbReference type="ARBA" id="ARBA00023210"/>
    </source>
</evidence>
<dbReference type="Pfam" id="PF04026">
    <property type="entry name" value="SpoVG"/>
    <property type="match status" value="2"/>
</dbReference>
<protein>
    <submittedName>
        <fullName evidence="5">Septation protein spoVG</fullName>
    </submittedName>
</protein>
<dbReference type="InterPro" id="IPR007170">
    <property type="entry name" value="SpoVG"/>
</dbReference>
<evidence type="ECO:0000256" key="4">
    <source>
        <dbReference type="SAM" id="MobiDB-lite"/>
    </source>
</evidence>
<evidence type="ECO:0000313" key="5">
    <source>
        <dbReference type="EMBL" id="RGW39322.1"/>
    </source>
</evidence>
<dbReference type="PANTHER" id="PTHR38429">
    <property type="entry name" value="SEPTATION PROTEIN SPOVG-RELATED"/>
    <property type="match status" value="1"/>
</dbReference>
<dbReference type="PANTHER" id="PTHR38429:SF1">
    <property type="entry name" value="SEPTATION PROTEIN SPOVG-RELATED"/>
    <property type="match status" value="1"/>
</dbReference>
<feature type="region of interest" description="Disordered" evidence="4">
    <location>
        <begin position="198"/>
        <end position="226"/>
    </location>
</feature>
<dbReference type="EMBL" id="QSAE01000029">
    <property type="protein sequence ID" value="RGW39322.1"/>
    <property type="molecule type" value="Genomic_DNA"/>
</dbReference>
<keyword evidence="3" id="KW-0131">Cell cycle</keyword>
<dbReference type="AlphaFoldDB" id="A0A413BF51"/>
<evidence type="ECO:0000313" key="6">
    <source>
        <dbReference type="Proteomes" id="UP000286581"/>
    </source>
</evidence>
<dbReference type="InterPro" id="IPR036751">
    <property type="entry name" value="SpoVG_sf"/>
</dbReference>
<dbReference type="GO" id="GO:0030435">
    <property type="term" value="P:sporulation resulting in formation of a cellular spore"/>
    <property type="evidence" value="ECO:0007669"/>
    <property type="project" value="InterPro"/>
</dbReference>
<evidence type="ECO:0000256" key="3">
    <source>
        <dbReference type="ARBA" id="ARBA00023306"/>
    </source>
</evidence>